<sequence>MSINKFMNINLKPYQEKAVNQLIETAVKLLDFDGPGEALVFQAPTGSGKTIMTAKFIEGLIKELPNDDICFVWMSIGKGELHLQSKHSLEKVFAGFPRVTLAEEEFLGGRERIVQNEVVVANWEKLRSKDGKTGEWKVLLMKDGEKLNFRDVLEKTREQRKIILIIDESHTNATSERAQELRQIISADLVMEMSATPKLMPTVADLFETKAGYVKVNPKDVIEEGMIKKELIINEDIEKIAKSEEDSQTAVLEASYRKRLELKKAFEKEGSNINPLVLVQIPTAEAGEQKIEAVKKFLAEKGITEKNGRMAIWLAEQKSDTIDWISEPNNEIEFLIFKQAIDTGWDCPRAHILVKFRETHNIVFEIQTVGRILRMPEQKHYGNEALNRGYIYTNLQSISVKKEEYNPNIIKHLKATRIKEYKPIKIESYYKSRADYGDVTSSFGSVFEKMANDYFGIKKGDKTKDNIKTVEAKGINLDIKKYQQELIADTAVDVKSFDELEGKIDADAMAKLNVAVDELQIFFEQVIKNNLGPFKNIKRSVPAVKTAIYIWFNKTLGAEDWSDPSLLTQQVFLHAKNRVVFEHVLSKAIGQYVFVKEQEVRERVEESEQRYAFELPTESFYNEHTDEIVKVKNYAFEPCYLNTDRSNPEREFETFLNTNASKIDWWWKNGENKQDYFGVKYEYAGSISTFYPDYLVKLSDGRLGLLEVKDTGDRDGKTYTKAKAEALQKYIANSGNKKLFGGIVIQRNRAWLINDSKSFDWEKCEHGEWSEWNELKF</sequence>
<dbReference type="SUPFAM" id="SSF52540">
    <property type="entry name" value="P-loop containing nucleoside triphosphate hydrolases"/>
    <property type="match status" value="2"/>
</dbReference>
<proteinExistence type="predicted"/>
<dbReference type="Pfam" id="PF04851">
    <property type="entry name" value="ResIII"/>
    <property type="match status" value="1"/>
</dbReference>
<dbReference type="SMART" id="SM00487">
    <property type="entry name" value="DEXDc"/>
    <property type="match status" value="1"/>
</dbReference>
<dbReference type="AlphaFoldDB" id="A0A2N2E8Z4"/>
<comment type="caution">
    <text evidence="2">The sequence shown here is derived from an EMBL/GenBank/DDBJ whole genome shotgun (WGS) entry which is preliminary data.</text>
</comment>
<dbReference type="InterPro" id="IPR006935">
    <property type="entry name" value="Helicase/UvrB_N"/>
</dbReference>
<dbReference type="GO" id="GO:0016787">
    <property type="term" value="F:hydrolase activity"/>
    <property type="evidence" value="ECO:0007669"/>
    <property type="project" value="InterPro"/>
</dbReference>
<dbReference type="EMBL" id="PHAI01000003">
    <property type="protein sequence ID" value="PKM91200.1"/>
    <property type="molecule type" value="Genomic_DNA"/>
</dbReference>
<organism evidence="2 3">
    <name type="scientific">Candidatus Falkowbacteria bacterium HGW-Falkowbacteria-1</name>
    <dbReference type="NCBI Taxonomy" id="2013768"/>
    <lineage>
        <taxon>Bacteria</taxon>
        <taxon>Candidatus Falkowiibacteriota</taxon>
    </lineage>
</organism>
<evidence type="ECO:0000313" key="2">
    <source>
        <dbReference type="EMBL" id="PKM91200.1"/>
    </source>
</evidence>
<evidence type="ECO:0000259" key="1">
    <source>
        <dbReference type="SMART" id="SM00487"/>
    </source>
</evidence>
<dbReference type="Gene3D" id="3.40.50.300">
    <property type="entry name" value="P-loop containing nucleotide triphosphate hydrolases"/>
    <property type="match status" value="2"/>
</dbReference>
<dbReference type="GO" id="GO:0003677">
    <property type="term" value="F:DNA binding"/>
    <property type="evidence" value="ECO:0007669"/>
    <property type="project" value="InterPro"/>
</dbReference>
<dbReference type="CDD" id="cd18785">
    <property type="entry name" value="SF2_C"/>
    <property type="match status" value="1"/>
</dbReference>
<gene>
    <name evidence="2" type="ORF">CVU82_04075</name>
</gene>
<evidence type="ECO:0000313" key="3">
    <source>
        <dbReference type="Proteomes" id="UP000233517"/>
    </source>
</evidence>
<accession>A0A2N2E8Z4</accession>
<reference evidence="2 3" key="1">
    <citation type="journal article" date="2017" name="ISME J.">
        <title>Potential for microbial H2 and metal transformations associated with novel bacteria and archaea in deep terrestrial subsurface sediments.</title>
        <authorList>
            <person name="Hernsdorf A.W."/>
            <person name="Amano Y."/>
            <person name="Miyakawa K."/>
            <person name="Ise K."/>
            <person name="Suzuki Y."/>
            <person name="Anantharaman K."/>
            <person name="Probst A."/>
            <person name="Burstein D."/>
            <person name="Thomas B.C."/>
            <person name="Banfield J.F."/>
        </authorList>
    </citation>
    <scope>NUCLEOTIDE SEQUENCE [LARGE SCALE GENOMIC DNA]</scope>
    <source>
        <strain evidence="2">HGW-Falkowbacteria-1</strain>
    </source>
</reference>
<dbReference type="GO" id="GO:0005524">
    <property type="term" value="F:ATP binding"/>
    <property type="evidence" value="ECO:0007669"/>
    <property type="project" value="InterPro"/>
</dbReference>
<feature type="domain" description="Helicase ATP-binding" evidence="1">
    <location>
        <begin position="7"/>
        <end position="224"/>
    </location>
</feature>
<dbReference type="InterPro" id="IPR014001">
    <property type="entry name" value="Helicase_ATP-bd"/>
</dbReference>
<protein>
    <recommendedName>
        <fullName evidence="1">Helicase ATP-binding domain-containing protein</fullName>
    </recommendedName>
</protein>
<dbReference type="Proteomes" id="UP000233517">
    <property type="component" value="Unassembled WGS sequence"/>
</dbReference>
<dbReference type="InterPro" id="IPR027417">
    <property type="entry name" value="P-loop_NTPase"/>
</dbReference>
<name>A0A2N2E8Z4_9BACT</name>